<feature type="binding site" evidence="12">
    <location>
        <position position="126"/>
    </location>
    <ligand>
        <name>substrate</name>
    </ligand>
</feature>
<feature type="binding site" evidence="12">
    <location>
        <position position="45"/>
    </location>
    <ligand>
        <name>substrate</name>
    </ligand>
</feature>
<feature type="binding site" evidence="12">
    <location>
        <position position="190"/>
    </location>
    <ligand>
        <name>FMN</name>
        <dbReference type="ChEBI" id="CHEBI:58210"/>
    </ligand>
</feature>
<sequence length="304" mass="32244">MIDLSLDLCGVHLKNPVIAASGTFGFGREYDQLYDISLLGGISVKGLTLKKRLGNPPHRVAETPSGMLNSVGLQNPGVDAFIEEDLPWLLQKDVAVIANMAGSTEEDYCRMAEKLSASGVHMLEMNISCPNVKEGGVAFGVRPESVYAITKAVRACAKKPLMVKLSPNVADIRENALAAQEGGADCISLINTLTGIAVDPRTRRMVLHNNVGGLSGPAVRPVALRMVWQAAQAVRIPVVGMGGIVTGEDAASFMLVGAQAVMVGTANFMDAYACPRIVRELEAYCAQQQVARAQELVGTVRVNG</sequence>
<dbReference type="GO" id="GO:0005737">
    <property type="term" value="C:cytoplasm"/>
    <property type="evidence" value="ECO:0007669"/>
    <property type="project" value="UniProtKB-SubCell"/>
</dbReference>
<gene>
    <name evidence="12" type="primary">pyrD</name>
    <name evidence="14" type="ORF">IAB73_10260</name>
</gene>
<dbReference type="PANTHER" id="PTHR48109">
    <property type="entry name" value="DIHYDROOROTATE DEHYDROGENASE (QUINONE), MITOCHONDRIAL-RELATED"/>
    <property type="match status" value="1"/>
</dbReference>
<reference evidence="14" key="2">
    <citation type="journal article" date="2021" name="PeerJ">
        <title>Extensive microbial diversity within the chicken gut microbiome revealed by metagenomics and culture.</title>
        <authorList>
            <person name="Gilroy R."/>
            <person name="Ravi A."/>
            <person name="Getino M."/>
            <person name="Pursley I."/>
            <person name="Horton D.L."/>
            <person name="Alikhan N.F."/>
            <person name="Baker D."/>
            <person name="Gharbi K."/>
            <person name="Hall N."/>
            <person name="Watson M."/>
            <person name="Adriaenssens E.M."/>
            <person name="Foster-Nyarko E."/>
            <person name="Jarju S."/>
            <person name="Secka A."/>
            <person name="Antonio M."/>
            <person name="Oren A."/>
            <person name="Chaudhuri R.R."/>
            <person name="La Ragione R."/>
            <person name="Hildebrand F."/>
            <person name="Pallen M.J."/>
        </authorList>
    </citation>
    <scope>NUCLEOTIDE SEQUENCE</scope>
    <source>
        <strain evidence="14">ChiSxjej2B14-6234</strain>
    </source>
</reference>
<feature type="binding site" evidence="12">
    <location>
        <position position="21"/>
    </location>
    <ligand>
        <name>FMN</name>
        <dbReference type="ChEBI" id="CHEBI:58210"/>
    </ligand>
</feature>
<keyword evidence="7 12" id="KW-0288">FMN</keyword>
<comment type="pathway">
    <text evidence="3">Pyrimidine metabolism; UMP biosynthesis via de novo pathway; orotate from (S)-dihydroorotate (NAD(+) route): step 1/1.</text>
</comment>
<comment type="function">
    <text evidence="1">Catalyzes the conversion of dihydroorotate to orotate with NAD(+) as electron acceptor.</text>
</comment>
<comment type="catalytic activity">
    <reaction evidence="12">
        <text>(S)-dihydroorotate + A = orotate + AH2</text>
        <dbReference type="Rhea" id="RHEA:18073"/>
        <dbReference type="ChEBI" id="CHEBI:13193"/>
        <dbReference type="ChEBI" id="CHEBI:17499"/>
        <dbReference type="ChEBI" id="CHEBI:30839"/>
        <dbReference type="ChEBI" id="CHEBI:30864"/>
    </reaction>
</comment>
<dbReference type="SUPFAM" id="SSF51395">
    <property type="entry name" value="FMN-linked oxidoreductases"/>
    <property type="match status" value="1"/>
</dbReference>
<evidence type="ECO:0000256" key="12">
    <source>
        <dbReference type="HAMAP-Rule" id="MF_00224"/>
    </source>
</evidence>
<dbReference type="FunFam" id="3.20.20.70:FF:000027">
    <property type="entry name" value="Dihydropyrimidine dehydrogenase [NADP(+)]"/>
    <property type="match status" value="1"/>
</dbReference>
<dbReference type="EMBL" id="DVFJ01000036">
    <property type="protein sequence ID" value="HIQ72574.1"/>
    <property type="molecule type" value="Genomic_DNA"/>
</dbReference>
<dbReference type="CDD" id="cd04740">
    <property type="entry name" value="DHOD_1B_like"/>
    <property type="match status" value="1"/>
</dbReference>
<evidence type="ECO:0000256" key="4">
    <source>
        <dbReference type="ARBA" id="ARBA00008008"/>
    </source>
</evidence>
<feature type="binding site" evidence="12">
    <location>
        <begin position="191"/>
        <end position="192"/>
    </location>
    <ligand>
        <name>substrate</name>
    </ligand>
</feature>
<dbReference type="PANTHER" id="PTHR48109:SF1">
    <property type="entry name" value="DIHYDROOROTATE DEHYDROGENASE (FUMARATE)"/>
    <property type="match status" value="1"/>
</dbReference>
<dbReference type="NCBIfam" id="TIGR01037">
    <property type="entry name" value="pyrD_sub1_fam"/>
    <property type="match status" value="1"/>
</dbReference>
<keyword evidence="6 12" id="KW-0285">Flavoprotein</keyword>
<keyword evidence="9 12" id="KW-0560">Oxidoreductase</keyword>
<dbReference type="NCBIfam" id="NF005574">
    <property type="entry name" value="PRK07259.1"/>
    <property type="match status" value="1"/>
</dbReference>
<feature type="binding site" evidence="12">
    <location>
        <begin position="69"/>
        <end position="73"/>
    </location>
    <ligand>
        <name>substrate</name>
    </ligand>
</feature>
<dbReference type="InterPro" id="IPR049622">
    <property type="entry name" value="Dihydroorotate_DH_I"/>
</dbReference>
<organism evidence="14 15">
    <name type="scientific">Candidatus Onthenecus intestinigallinarum</name>
    <dbReference type="NCBI Taxonomy" id="2840875"/>
    <lineage>
        <taxon>Bacteria</taxon>
        <taxon>Bacillati</taxon>
        <taxon>Bacillota</taxon>
        <taxon>Clostridia</taxon>
        <taxon>Eubacteriales</taxon>
        <taxon>Candidatus Onthenecus</taxon>
    </lineage>
</organism>
<dbReference type="InterPro" id="IPR013785">
    <property type="entry name" value="Aldolase_TIM"/>
</dbReference>
<comment type="subcellular location">
    <subcellularLocation>
        <location evidence="2 12">Cytoplasm</location>
    </subcellularLocation>
</comment>
<dbReference type="EC" id="1.3.-.-" evidence="12"/>
<feature type="active site" description="Nucleophile" evidence="12">
    <location>
        <position position="129"/>
    </location>
</feature>
<dbReference type="InterPro" id="IPR005720">
    <property type="entry name" value="Dihydroorotate_DH_cat"/>
</dbReference>
<dbReference type="GO" id="GO:0006207">
    <property type="term" value="P:'de novo' pyrimidine nucleobase biosynthetic process"/>
    <property type="evidence" value="ECO:0007669"/>
    <property type="project" value="InterPro"/>
</dbReference>
<evidence type="ECO:0000256" key="8">
    <source>
        <dbReference type="ARBA" id="ARBA00022975"/>
    </source>
</evidence>
<comment type="caution">
    <text evidence="14">The sequence shown here is derived from an EMBL/GenBank/DDBJ whole genome shotgun (WGS) entry which is preliminary data.</text>
</comment>
<dbReference type="AlphaFoldDB" id="A0A9D1CSI7"/>
<comment type="cofactor">
    <cofactor evidence="12">
        <name>FMN</name>
        <dbReference type="ChEBI" id="CHEBI:58210"/>
    </cofactor>
    <text evidence="12">Binds 1 FMN per subunit.</text>
</comment>
<evidence type="ECO:0000256" key="1">
    <source>
        <dbReference type="ARBA" id="ARBA00003616"/>
    </source>
</evidence>
<keyword evidence="8 12" id="KW-0665">Pyrimidine biosynthesis</keyword>
<dbReference type="PROSITE" id="PS00912">
    <property type="entry name" value="DHODEHASE_2"/>
    <property type="match status" value="1"/>
</dbReference>
<dbReference type="Proteomes" id="UP000886887">
    <property type="component" value="Unassembled WGS sequence"/>
</dbReference>
<protein>
    <recommendedName>
        <fullName evidence="12">Dihydroorotate dehydrogenase</fullName>
        <shortName evidence="12">DHOD</shortName>
        <shortName evidence="12">DHODase</shortName>
        <shortName evidence="12">DHOdehase</shortName>
        <ecNumber evidence="12">1.3.-.-</ecNumber>
    </recommendedName>
</protein>
<accession>A0A9D1CSI7</accession>
<feature type="binding site" evidence="12">
    <location>
        <begin position="242"/>
        <end position="243"/>
    </location>
    <ligand>
        <name>FMN</name>
        <dbReference type="ChEBI" id="CHEBI:58210"/>
    </ligand>
</feature>
<feature type="binding site" evidence="12">
    <location>
        <position position="164"/>
    </location>
    <ligand>
        <name>FMN</name>
        <dbReference type="ChEBI" id="CHEBI:58210"/>
    </ligand>
</feature>
<dbReference type="Pfam" id="PF01180">
    <property type="entry name" value="DHO_dh"/>
    <property type="match status" value="1"/>
</dbReference>
<keyword evidence="10" id="KW-0520">NAD</keyword>
<evidence type="ECO:0000313" key="14">
    <source>
        <dbReference type="EMBL" id="HIQ72574.1"/>
    </source>
</evidence>
<evidence type="ECO:0000256" key="10">
    <source>
        <dbReference type="ARBA" id="ARBA00023027"/>
    </source>
</evidence>
<dbReference type="InterPro" id="IPR050074">
    <property type="entry name" value="DHO_dehydrogenase"/>
</dbReference>
<evidence type="ECO:0000256" key="6">
    <source>
        <dbReference type="ARBA" id="ARBA00022630"/>
    </source>
</evidence>
<feature type="binding site" evidence="12">
    <location>
        <position position="216"/>
    </location>
    <ligand>
        <name>FMN</name>
        <dbReference type="ChEBI" id="CHEBI:58210"/>
    </ligand>
</feature>
<dbReference type="InterPro" id="IPR024920">
    <property type="entry name" value="Dihydroorotate_DH_1"/>
</dbReference>
<reference evidence="14" key="1">
    <citation type="submission" date="2020-10" db="EMBL/GenBank/DDBJ databases">
        <authorList>
            <person name="Gilroy R."/>
        </authorList>
    </citation>
    <scope>NUCLEOTIDE SEQUENCE</scope>
    <source>
        <strain evidence="14">ChiSxjej2B14-6234</strain>
    </source>
</reference>
<proteinExistence type="inferred from homology"/>
<name>A0A9D1CSI7_9FIRM</name>
<evidence type="ECO:0000313" key="15">
    <source>
        <dbReference type="Proteomes" id="UP000886887"/>
    </source>
</evidence>
<feature type="domain" description="Dihydroorotate dehydrogenase catalytic" evidence="13">
    <location>
        <begin position="4"/>
        <end position="283"/>
    </location>
</feature>
<evidence type="ECO:0000256" key="9">
    <source>
        <dbReference type="ARBA" id="ARBA00023002"/>
    </source>
</evidence>
<evidence type="ECO:0000256" key="11">
    <source>
        <dbReference type="ARBA" id="ARBA00048996"/>
    </source>
</evidence>
<evidence type="ECO:0000256" key="7">
    <source>
        <dbReference type="ARBA" id="ARBA00022643"/>
    </source>
</evidence>
<feature type="binding site" evidence="12">
    <location>
        <position position="99"/>
    </location>
    <ligand>
        <name>FMN</name>
        <dbReference type="ChEBI" id="CHEBI:58210"/>
    </ligand>
</feature>
<dbReference type="Gene3D" id="3.20.20.70">
    <property type="entry name" value="Aldolase class I"/>
    <property type="match status" value="1"/>
</dbReference>
<feature type="binding site" evidence="12">
    <location>
        <position position="126"/>
    </location>
    <ligand>
        <name>FMN</name>
        <dbReference type="ChEBI" id="CHEBI:58210"/>
    </ligand>
</feature>
<feature type="binding site" evidence="12">
    <location>
        <begin position="264"/>
        <end position="265"/>
    </location>
    <ligand>
        <name>FMN</name>
        <dbReference type="ChEBI" id="CHEBI:58210"/>
    </ligand>
</feature>
<comment type="similarity">
    <text evidence="4 12">Belongs to the dihydroorotate dehydrogenase family. Type 1 subfamily.</text>
</comment>
<evidence type="ECO:0000256" key="3">
    <source>
        <dbReference type="ARBA" id="ARBA00004715"/>
    </source>
</evidence>
<dbReference type="InterPro" id="IPR033888">
    <property type="entry name" value="DHOD_1B"/>
</dbReference>
<dbReference type="InterPro" id="IPR001295">
    <property type="entry name" value="Dihydroorotate_DH_CS"/>
</dbReference>
<dbReference type="HAMAP" id="MF_00224">
    <property type="entry name" value="DHO_dh_type1"/>
    <property type="match status" value="1"/>
</dbReference>
<evidence type="ECO:0000256" key="2">
    <source>
        <dbReference type="ARBA" id="ARBA00004496"/>
    </source>
</evidence>
<keyword evidence="5 12" id="KW-0963">Cytoplasm</keyword>
<comment type="catalytic activity">
    <reaction evidence="11">
        <text>(S)-dihydroorotate + NAD(+) = orotate + NADH + H(+)</text>
        <dbReference type="Rhea" id="RHEA:13513"/>
        <dbReference type="ChEBI" id="CHEBI:15378"/>
        <dbReference type="ChEBI" id="CHEBI:30839"/>
        <dbReference type="ChEBI" id="CHEBI:30864"/>
        <dbReference type="ChEBI" id="CHEBI:57540"/>
        <dbReference type="ChEBI" id="CHEBI:57945"/>
        <dbReference type="EC" id="1.3.1.14"/>
    </reaction>
</comment>
<dbReference type="PIRSF" id="PIRSF000164">
    <property type="entry name" value="DHO_oxidase"/>
    <property type="match status" value="1"/>
</dbReference>
<evidence type="ECO:0000259" key="13">
    <source>
        <dbReference type="Pfam" id="PF01180"/>
    </source>
</evidence>
<dbReference type="GO" id="GO:0004589">
    <property type="term" value="F:dihydroorotate dehydrogenase (NAD+) activity"/>
    <property type="evidence" value="ECO:0007669"/>
    <property type="project" value="UniProtKB-EC"/>
</dbReference>
<dbReference type="GO" id="GO:0044205">
    <property type="term" value="P:'de novo' UMP biosynthetic process"/>
    <property type="evidence" value="ECO:0007669"/>
    <property type="project" value="UniProtKB-UniRule"/>
</dbReference>
<dbReference type="InterPro" id="IPR012135">
    <property type="entry name" value="Dihydroorotate_DH_1_2"/>
</dbReference>
<evidence type="ECO:0000256" key="5">
    <source>
        <dbReference type="ARBA" id="ARBA00022490"/>
    </source>
</evidence>
<feature type="binding site" evidence="12">
    <location>
        <begin position="45"/>
        <end position="46"/>
    </location>
    <ligand>
        <name>FMN</name>
        <dbReference type="ChEBI" id="CHEBI:58210"/>
    </ligand>
</feature>